<dbReference type="Gramene" id="PRQ33364">
    <property type="protein sequence ID" value="PRQ33364"/>
    <property type="gene ID" value="RchiOBHm_Chr5g0056771"/>
</dbReference>
<dbReference type="EMBL" id="PDCK01000043">
    <property type="protein sequence ID" value="PRQ33364.1"/>
    <property type="molecule type" value="Genomic_DNA"/>
</dbReference>
<evidence type="ECO:0000313" key="1">
    <source>
        <dbReference type="EMBL" id="PRQ33364.1"/>
    </source>
</evidence>
<comment type="caution">
    <text evidence="1">The sequence shown here is derived from an EMBL/GenBank/DDBJ whole genome shotgun (WGS) entry which is preliminary data.</text>
</comment>
<dbReference type="STRING" id="74649.A0A2P6QGR6"/>
<accession>A0A2P6QGR6</accession>
<dbReference type="AlphaFoldDB" id="A0A2P6QGR6"/>
<name>A0A2P6QGR6_ROSCH</name>
<reference evidence="1 2" key="1">
    <citation type="journal article" date="2018" name="Nat. Genet.">
        <title>The Rosa genome provides new insights in the design of modern roses.</title>
        <authorList>
            <person name="Bendahmane M."/>
        </authorList>
    </citation>
    <scope>NUCLEOTIDE SEQUENCE [LARGE SCALE GENOMIC DNA]</scope>
    <source>
        <strain evidence="2">cv. Old Blush</strain>
    </source>
</reference>
<gene>
    <name evidence="1" type="ORF">RchiOBHm_Chr5g0056771</name>
</gene>
<protein>
    <submittedName>
        <fullName evidence="1">Uncharacterized protein</fullName>
    </submittedName>
</protein>
<evidence type="ECO:0000313" key="2">
    <source>
        <dbReference type="Proteomes" id="UP000238479"/>
    </source>
</evidence>
<proteinExistence type="predicted"/>
<keyword evidence="2" id="KW-1185">Reference proteome</keyword>
<sequence length="182" mass="21915">MTSSRKKTHTKKTLRVRLRRLKRRFFRLGYWEKCLSFHSEVDDKPPEVNLPQTCSRELRRIRCYDTLNINKIFFVIPGQIYRPSTEVSRSSCKQIKKGYSRTSSPRYYLSFIEGDEEDKKSDSDEPRVVVQIDTESSMLYQKAYLEYYFDKPVQVTGDVRVIFYQKNEWRASLLRLLQHHFH</sequence>
<organism evidence="1 2">
    <name type="scientific">Rosa chinensis</name>
    <name type="common">China rose</name>
    <dbReference type="NCBI Taxonomy" id="74649"/>
    <lineage>
        <taxon>Eukaryota</taxon>
        <taxon>Viridiplantae</taxon>
        <taxon>Streptophyta</taxon>
        <taxon>Embryophyta</taxon>
        <taxon>Tracheophyta</taxon>
        <taxon>Spermatophyta</taxon>
        <taxon>Magnoliopsida</taxon>
        <taxon>eudicotyledons</taxon>
        <taxon>Gunneridae</taxon>
        <taxon>Pentapetalae</taxon>
        <taxon>rosids</taxon>
        <taxon>fabids</taxon>
        <taxon>Rosales</taxon>
        <taxon>Rosaceae</taxon>
        <taxon>Rosoideae</taxon>
        <taxon>Rosoideae incertae sedis</taxon>
        <taxon>Rosa</taxon>
    </lineage>
</organism>
<dbReference type="Proteomes" id="UP000238479">
    <property type="component" value="Chromosome 5"/>
</dbReference>